<proteinExistence type="predicted"/>
<evidence type="ECO:0000313" key="1">
    <source>
        <dbReference type="EMBL" id="VYT96110.1"/>
    </source>
</evidence>
<dbReference type="EMBL" id="CACRTN010000012">
    <property type="protein sequence ID" value="VYT96110.1"/>
    <property type="molecule type" value="Genomic_DNA"/>
</dbReference>
<protein>
    <submittedName>
        <fullName evidence="1">Uncharacterized protein</fullName>
    </submittedName>
</protein>
<name>A0A6N3B286_9ACTN</name>
<organism evidence="1">
    <name type="scientific">Collinsella intestinalis</name>
    <dbReference type="NCBI Taxonomy" id="147207"/>
    <lineage>
        <taxon>Bacteria</taxon>
        <taxon>Bacillati</taxon>
        <taxon>Actinomycetota</taxon>
        <taxon>Coriobacteriia</taxon>
        <taxon>Coriobacteriales</taxon>
        <taxon>Coriobacteriaceae</taxon>
        <taxon>Collinsella</taxon>
    </lineage>
</organism>
<gene>
    <name evidence="1" type="ORF">CILFYP54_00394</name>
</gene>
<accession>A0A6N3B286</accession>
<sequence>MSEAIELTLVIDGPVLKGVRRWAQIENFTGGWPADYEPTTEELTTAAREMLAECAGRLGCEVCGSPGPGDHPRAGLSGNPFGMSEDRDSYFALELDCDDGNLGGYLGAWAKDEAGWSCVASTIVDYCPNCGRRLNHA</sequence>
<reference evidence="1" key="1">
    <citation type="submission" date="2019-11" db="EMBL/GenBank/DDBJ databases">
        <authorList>
            <person name="Feng L."/>
        </authorList>
    </citation>
    <scope>NUCLEOTIDE SEQUENCE</scope>
    <source>
        <strain evidence="1">CintestinalisLFYP54</strain>
    </source>
</reference>
<dbReference type="RefSeq" id="WP_156848653.1">
    <property type="nucleotide sequence ID" value="NZ_CACRTN010000012.1"/>
</dbReference>
<dbReference type="AlphaFoldDB" id="A0A6N3B286"/>